<dbReference type="AlphaFoldDB" id="A0AAE3KSH3"/>
<feature type="transmembrane region" description="Helical" evidence="7">
    <location>
        <begin position="210"/>
        <end position="229"/>
    </location>
</feature>
<evidence type="ECO:0000313" key="8">
    <source>
        <dbReference type="EMBL" id="MCP9763357.1"/>
    </source>
</evidence>
<feature type="transmembrane region" description="Helical" evidence="7">
    <location>
        <begin position="128"/>
        <end position="146"/>
    </location>
</feature>
<evidence type="ECO:0000256" key="2">
    <source>
        <dbReference type="ARBA" id="ARBA00022475"/>
    </source>
</evidence>
<evidence type="ECO:0000256" key="5">
    <source>
        <dbReference type="ARBA" id="ARBA00022989"/>
    </source>
</evidence>
<dbReference type="GO" id="GO:0008961">
    <property type="term" value="F:phosphatidylglycerol-prolipoprotein diacylglyceryl transferase activity"/>
    <property type="evidence" value="ECO:0007669"/>
    <property type="project" value="UniProtKB-UniRule"/>
</dbReference>
<keyword evidence="5 7" id="KW-1133">Transmembrane helix</keyword>
<evidence type="ECO:0000256" key="1">
    <source>
        <dbReference type="ARBA" id="ARBA00007150"/>
    </source>
</evidence>
<name>A0AAE3KSH3_9BACT</name>
<dbReference type="PANTHER" id="PTHR30589">
    <property type="entry name" value="PROLIPOPROTEIN DIACYLGLYCERYL TRANSFERASE"/>
    <property type="match status" value="1"/>
</dbReference>
<evidence type="ECO:0000256" key="7">
    <source>
        <dbReference type="HAMAP-Rule" id="MF_01147"/>
    </source>
</evidence>
<dbReference type="InterPro" id="IPR001640">
    <property type="entry name" value="Lgt"/>
</dbReference>
<comment type="similarity">
    <text evidence="1 7">Belongs to the Lgt family.</text>
</comment>
<dbReference type="PANTHER" id="PTHR30589:SF0">
    <property type="entry name" value="PHOSPHATIDYLGLYCEROL--PROLIPOPROTEIN DIACYLGLYCERYL TRANSFERASE"/>
    <property type="match status" value="1"/>
</dbReference>
<accession>A0AAE3KSH3</accession>
<keyword evidence="4 7" id="KW-0812">Transmembrane</keyword>
<dbReference type="EMBL" id="RJUF01000026">
    <property type="protein sequence ID" value="MCP9763357.1"/>
    <property type="molecule type" value="Genomic_DNA"/>
</dbReference>
<evidence type="ECO:0000256" key="3">
    <source>
        <dbReference type="ARBA" id="ARBA00022679"/>
    </source>
</evidence>
<proteinExistence type="inferred from homology"/>
<keyword evidence="9" id="KW-1185">Reference proteome</keyword>
<feature type="transmembrane region" description="Helical" evidence="7">
    <location>
        <begin position="180"/>
        <end position="198"/>
    </location>
</feature>
<feature type="transmembrane region" description="Helical" evidence="7">
    <location>
        <begin position="96"/>
        <end position="116"/>
    </location>
</feature>
<dbReference type="GO" id="GO:0042158">
    <property type="term" value="P:lipoprotein biosynthetic process"/>
    <property type="evidence" value="ECO:0007669"/>
    <property type="project" value="UniProtKB-UniRule"/>
</dbReference>
<feature type="transmembrane region" description="Helical" evidence="7">
    <location>
        <begin position="55"/>
        <end position="76"/>
    </location>
</feature>
<dbReference type="EC" id="2.5.1.145" evidence="7"/>
<dbReference type="PROSITE" id="PS01311">
    <property type="entry name" value="LGT"/>
    <property type="match status" value="1"/>
</dbReference>
<organism evidence="8 9">
    <name type="scientific">Lacihabitans soyangensis</name>
    <dbReference type="NCBI Taxonomy" id="869394"/>
    <lineage>
        <taxon>Bacteria</taxon>
        <taxon>Pseudomonadati</taxon>
        <taxon>Bacteroidota</taxon>
        <taxon>Cytophagia</taxon>
        <taxon>Cytophagales</taxon>
        <taxon>Leadbetterellaceae</taxon>
        <taxon>Lacihabitans</taxon>
    </lineage>
</organism>
<comment type="subcellular location">
    <subcellularLocation>
        <location evidence="7">Cell membrane</location>
        <topology evidence="7">Multi-pass membrane protein</topology>
    </subcellularLocation>
</comment>
<dbReference type="NCBIfam" id="TIGR00544">
    <property type="entry name" value="lgt"/>
    <property type="match status" value="1"/>
</dbReference>
<dbReference type="Proteomes" id="UP001204144">
    <property type="component" value="Unassembled WGS sequence"/>
</dbReference>
<sequence length="270" mass="31231">MINQIVWDVSPTIVKIGTFEIRWYGLLFAMGFLIGFQIIARVFKFENRDEKDLDKLLLTMILSIVLGARIGHYVFYEGGHFMDNPLAFLWDMLVPPYSGLASHGAAFGVLIGLIIFKKRNPSYDYLWLTDRMVIVSALGGAFIRFGNFMNSEIVGKATDKPWGVLFKRNFEFEQVPRHPAQLYESISCLVLFVILFFLYERWKEKTPRGLLTGIFFVWIFGLRFCYEFLKENQEKFEDTMALNMGQILSIPVVLFGLFVMVKALREKPIG</sequence>
<keyword evidence="3 7" id="KW-0808">Transferase</keyword>
<comment type="caution">
    <text evidence="8">The sequence shown here is derived from an EMBL/GenBank/DDBJ whole genome shotgun (WGS) entry which is preliminary data.</text>
</comment>
<evidence type="ECO:0000313" key="9">
    <source>
        <dbReference type="Proteomes" id="UP001204144"/>
    </source>
</evidence>
<protein>
    <recommendedName>
        <fullName evidence="7">Phosphatidylglycerol--prolipoprotein diacylglyceryl transferase</fullName>
        <ecNumber evidence="7">2.5.1.145</ecNumber>
    </recommendedName>
</protein>
<dbReference type="GO" id="GO:0005886">
    <property type="term" value="C:plasma membrane"/>
    <property type="evidence" value="ECO:0007669"/>
    <property type="project" value="UniProtKB-SubCell"/>
</dbReference>
<feature type="transmembrane region" description="Helical" evidence="7">
    <location>
        <begin position="23"/>
        <end position="43"/>
    </location>
</feature>
<feature type="transmembrane region" description="Helical" evidence="7">
    <location>
        <begin position="241"/>
        <end position="261"/>
    </location>
</feature>
<gene>
    <name evidence="7 8" type="primary">lgt</name>
    <name evidence="8" type="ORF">EGI31_10340</name>
</gene>
<feature type="binding site" evidence="7">
    <location>
        <position position="144"/>
    </location>
    <ligand>
        <name>a 1,2-diacyl-sn-glycero-3-phospho-(1'-sn-glycerol)</name>
        <dbReference type="ChEBI" id="CHEBI:64716"/>
    </ligand>
</feature>
<comment type="function">
    <text evidence="7">Catalyzes the transfer of the diacylglyceryl group from phosphatidylglycerol to the sulfhydryl group of the N-terminal cysteine of a prolipoprotein, the first step in the formation of mature lipoproteins.</text>
</comment>
<dbReference type="Pfam" id="PF01790">
    <property type="entry name" value="LGT"/>
    <property type="match status" value="1"/>
</dbReference>
<dbReference type="HAMAP" id="MF_01147">
    <property type="entry name" value="Lgt"/>
    <property type="match status" value="1"/>
</dbReference>
<comment type="pathway">
    <text evidence="7">Protein modification; lipoprotein biosynthesis (diacylglyceryl transfer).</text>
</comment>
<evidence type="ECO:0000256" key="4">
    <source>
        <dbReference type="ARBA" id="ARBA00022692"/>
    </source>
</evidence>
<evidence type="ECO:0000256" key="6">
    <source>
        <dbReference type="ARBA" id="ARBA00023136"/>
    </source>
</evidence>
<comment type="catalytic activity">
    <reaction evidence="7">
        <text>L-cysteinyl-[prolipoprotein] + a 1,2-diacyl-sn-glycero-3-phospho-(1'-sn-glycerol) = an S-1,2-diacyl-sn-glyceryl-L-cysteinyl-[prolipoprotein] + sn-glycerol 1-phosphate + H(+)</text>
        <dbReference type="Rhea" id="RHEA:56712"/>
        <dbReference type="Rhea" id="RHEA-COMP:14679"/>
        <dbReference type="Rhea" id="RHEA-COMP:14680"/>
        <dbReference type="ChEBI" id="CHEBI:15378"/>
        <dbReference type="ChEBI" id="CHEBI:29950"/>
        <dbReference type="ChEBI" id="CHEBI:57685"/>
        <dbReference type="ChEBI" id="CHEBI:64716"/>
        <dbReference type="ChEBI" id="CHEBI:140658"/>
        <dbReference type="EC" id="2.5.1.145"/>
    </reaction>
</comment>
<keyword evidence="6 7" id="KW-0472">Membrane</keyword>
<reference evidence="8 9" key="1">
    <citation type="submission" date="2018-11" db="EMBL/GenBank/DDBJ databases">
        <title>Novel bacteria species description.</title>
        <authorList>
            <person name="Han J.-H."/>
        </authorList>
    </citation>
    <scope>NUCLEOTIDE SEQUENCE [LARGE SCALE GENOMIC DNA]</scope>
    <source>
        <strain evidence="8 9">KCTC23259</strain>
    </source>
</reference>
<keyword evidence="2 7" id="KW-1003">Cell membrane</keyword>